<feature type="compositionally biased region" description="Basic and acidic residues" evidence="1">
    <location>
        <begin position="195"/>
        <end position="214"/>
    </location>
</feature>
<dbReference type="OrthoDB" id="428159at2759"/>
<evidence type="ECO:0000313" key="3">
    <source>
        <dbReference type="Proteomes" id="UP000309340"/>
    </source>
</evidence>
<accession>A0A4U0XY12</accession>
<feature type="region of interest" description="Disordered" evidence="1">
    <location>
        <begin position="191"/>
        <end position="261"/>
    </location>
</feature>
<gene>
    <name evidence="2" type="ORF">B0A55_03003</name>
</gene>
<evidence type="ECO:0000313" key="2">
    <source>
        <dbReference type="EMBL" id="TKA81561.1"/>
    </source>
</evidence>
<keyword evidence="3" id="KW-1185">Reference proteome</keyword>
<dbReference type="EMBL" id="NAJQ01000049">
    <property type="protein sequence ID" value="TKA81561.1"/>
    <property type="molecule type" value="Genomic_DNA"/>
</dbReference>
<evidence type="ECO:0000256" key="1">
    <source>
        <dbReference type="SAM" id="MobiDB-lite"/>
    </source>
</evidence>
<feature type="compositionally biased region" description="Polar residues" evidence="1">
    <location>
        <begin position="217"/>
        <end position="229"/>
    </location>
</feature>
<organism evidence="2 3">
    <name type="scientific">Friedmanniomyces simplex</name>
    <dbReference type="NCBI Taxonomy" id="329884"/>
    <lineage>
        <taxon>Eukaryota</taxon>
        <taxon>Fungi</taxon>
        <taxon>Dikarya</taxon>
        <taxon>Ascomycota</taxon>
        <taxon>Pezizomycotina</taxon>
        <taxon>Dothideomycetes</taxon>
        <taxon>Dothideomycetidae</taxon>
        <taxon>Mycosphaerellales</taxon>
        <taxon>Teratosphaeriaceae</taxon>
        <taxon>Friedmanniomyces</taxon>
    </lineage>
</organism>
<protein>
    <submittedName>
        <fullName evidence="2">Uncharacterized protein</fullName>
    </submittedName>
</protein>
<dbReference type="Proteomes" id="UP000309340">
    <property type="component" value="Unassembled WGS sequence"/>
</dbReference>
<feature type="compositionally biased region" description="Basic and acidic residues" evidence="1">
    <location>
        <begin position="307"/>
        <end position="318"/>
    </location>
</feature>
<proteinExistence type="predicted"/>
<sequence length="328" mass="35320">MSDALQGELSPITDDASRSRFCGWKEAGSGKYHDTLRPTGAHTSNGLGHIGKAVVQAPIELSVGSPQGLHNVPKVWGDDTVRPQEQVGDFEFGVKAAGKEFGMAGTMALLACSLSPGKARRKRVPAAISRESAKGVHKELQKPFGSNVQNYIVTSRAAQGYEEWVQSSDAEKQDVIVPCKLIPKYLKQKSQPNEMVRDVPEAQRKRNTEDREIRQNCGGTASSAQSYNSADAPIPDPGSAMLAMDGLPSPLRPANTAHEESLGAAEINETIRLSVEETSRGDAEEDAGVERALQEAVSQLQRQGQECADRQADQEELRQAMASSKAEA</sequence>
<dbReference type="STRING" id="329884.A0A4U0XY12"/>
<reference evidence="2 3" key="1">
    <citation type="submission" date="2017-03" db="EMBL/GenBank/DDBJ databases">
        <title>Genomes of endolithic fungi from Antarctica.</title>
        <authorList>
            <person name="Coleine C."/>
            <person name="Masonjones S."/>
            <person name="Stajich J.E."/>
        </authorList>
    </citation>
    <scope>NUCLEOTIDE SEQUENCE [LARGE SCALE GENOMIC DNA]</scope>
    <source>
        <strain evidence="2 3">CCFEE 5184</strain>
    </source>
</reference>
<name>A0A4U0XY12_9PEZI</name>
<comment type="caution">
    <text evidence="2">The sequence shown here is derived from an EMBL/GenBank/DDBJ whole genome shotgun (WGS) entry which is preliminary data.</text>
</comment>
<dbReference type="AlphaFoldDB" id="A0A4U0XY12"/>
<feature type="region of interest" description="Disordered" evidence="1">
    <location>
        <begin position="296"/>
        <end position="328"/>
    </location>
</feature>